<dbReference type="PANTHER" id="PTHR33333:SF43">
    <property type="match status" value="1"/>
</dbReference>
<evidence type="ECO:0000256" key="1">
    <source>
        <dbReference type="SAM" id="MobiDB-lite"/>
    </source>
</evidence>
<reference evidence="3 4" key="1">
    <citation type="journal article" date="2023" name="G3 (Bethesda)">
        <title>A chromosome-length genome assembly and annotation of blackberry (Rubus argutus, cv. 'Hillquist').</title>
        <authorList>
            <person name="Bruna T."/>
            <person name="Aryal R."/>
            <person name="Dudchenko O."/>
            <person name="Sargent D.J."/>
            <person name="Mead D."/>
            <person name="Buti M."/>
            <person name="Cavallini A."/>
            <person name="Hytonen T."/>
            <person name="Andres J."/>
            <person name="Pham M."/>
            <person name="Weisz D."/>
            <person name="Mascagni F."/>
            <person name="Usai G."/>
            <person name="Natali L."/>
            <person name="Bassil N."/>
            <person name="Fernandez G.E."/>
            <person name="Lomsadze A."/>
            <person name="Armour M."/>
            <person name="Olukolu B."/>
            <person name="Poorten T."/>
            <person name="Britton C."/>
            <person name="Davik J."/>
            <person name="Ashrafi H."/>
            <person name="Aiden E.L."/>
            <person name="Borodovsky M."/>
            <person name="Worthington M."/>
        </authorList>
    </citation>
    <scope>NUCLEOTIDE SEQUENCE [LARGE SCALE GENOMIC DNA]</scope>
    <source>
        <strain evidence="3">PI 553951</strain>
    </source>
</reference>
<dbReference type="PANTHER" id="PTHR33333">
    <property type="entry name" value="ERYTHROCYTE MEMBRANE PROTEIN 1-LIKE"/>
    <property type="match status" value="1"/>
</dbReference>
<dbReference type="AlphaFoldDB" id="A0AAW1XEN6"/>
<accession>A0AAW1XEN6</accession>
<evidence type="ECO:0000313" key="4">
    <source>
        <dbReference type="Proteomes" id="UP001457282"/>
    </source>
</evidence>
<keyword evidence="2" id="KW-1133">Transmembrane helix</keyword>
<keyword evidence="4" id="KW-1185">Reference proteome</keyword>
<gene>
    <name evidence="3" type="ORF">M0R45_022103</name>
</gene>
<keyword evidence="2" id="KW-0812">Transmembrane</keyword>
<name>A0AAW1XEN6_RUBAR</name>
<proteinExistence type="predicted"/>
<organism evidence="3 4">
    <name type="scientific">Rubus argutus</name>
    <name type="common">Southern blackberry</name>
    <dbReference type="NCBI Taxonomy" id="59490"/>
    <lineage>
        <taxon>Eukaryota</taxon>
        <taxon>Viridiplantae</taxon>
        <taxon>Streptophyta</taxon>
        <taxon>Embryophyta</taxon>
        <taxon>Tracheophyta</taxon>
        <taxon>Spermatophyta</taxon>
        <taxon>Magnoliopsida</taxon>
        <taxon>eudicotyledons</taxon>
        <taxon>Gunneridae</taxon>
        <taxon>Pentapetalae</taxon>
        <taxon>rosids</taxon>
        <taxon>fabids</taxon>
        <taxon>Rosales</taxon>
        <taxon>Rosaceae</taxon>
        <taxon>Rosoideae</taxon>
        <taxon>Rosoideae incertae sedis</taxon>
        <taxon>Rubus</taxon>
    </lineage>
</organism>
<dbReference type="Proteomes" id="UP001457282">
    <property type="component" value="Unassembled WGS sequence"/>
</dbReference>
<dbReference type="EMBL" id="JBEDUW010000004">
    <property type="protein sequence ID" value="KAK9934984.1"/>
    <property type="molecule type" value="Genomic_DNA"/>
</dbReference>
<feature type="region of interest" description="Disordered" evidence="1">
    <location>
        <begin position="39"/>
        <end position="76"/>
    </location>
</feature>
<evidence type="ECO:0000313" key="3">
    <source>
        <dbReference type="EMBL" id="KAK9934984.1"/>
    </source>
</evidence>
<evidence type="ECO:0000256" key="2">
    <source>
        <dbReference type="SAM" id="Phobius"/>
    </source>
</evidence>
<keyword evidence="2" id="KW-0472">Membrane</keyword>
<protein>
    <submittedName>
        <fullName evidence="3">Uncharacterized protein</fullName>
    </submittedName>
</protein>
<comment type="caution">
    <text evidence="3">The sequence shown here is derived from an EMBL/GenBank/DDBJ whole genome shotgun (WGS) entry which is preliminary data.</text>
</comment>
<sequence length="76" mass="8069">MGSSQRSGKQEEAAVAAGAIAVLAAVAWGIARLVSGSTSTSEGQMKKTMKAPGRNVRINRDDFQRDPASYFKGLRK</sequence>
<feature type="transmembrane region" description="Helical" evidence="2">
    <location>
        <begin position="12"/>
        <end position="31"/>
    </location>
</feature>
<dbReference type="InterPro" id="IPR039926">
    <property type="entry name" value="Egg_app_1"/>
</dbReference>